<comment type="catalytic activity">
    <reaction evidence="58">
        <text>3-oxododecanoyl-[ACP] + NADPH + H(+) = (3R)-hydroxydodecanoyl-[ACP] + NADP(+)</text>
        <dbReference type="Rhea" id="RHEA:41872"/>
        <dbReference type="Rhea" id="RHEA-COMP:9641"/>
        <dbReference type="Rhea" id="RHEA-COMP:9642"/>
        <dbReference type="ChEBI" id="CHEBI:15378"/>
        <dbReference type="ChEBI" id="CHEBI:57783"/>
        <dbReference type="ChEBI" id="CHEBI:58349"/>
        <dbReference type="ChEBI" id="CHEBI:78469"/>
        <dbReference type="ChEBI" id="CHEBI:78470"/>
    </reaction>
    <physiologicalReaction direction="left-to-right" evidence="58">
        <dbReference type="Rhea" id="RHEA:41873"/>
    </physiologicalReaction>
</comment>
<comment type="catalytic activity">
    <reaction evidence="60">
        <text>3-oxooctanoyl-[ACP] + NADPH + H(+) = (3R)-hydroxyoctanoyl-[ACP] + NADP(+)</text>
        <dbReference type="Rhea" id="RHEA:41840"/>
        <dbReference type="Rhea" id="RHEA-COMP:9633"/>
        <dbReference type="Rhea" id="RHEA-COMP:9634"/>
        <dbReference type="ChEBI" id="CHEBI:15378"/>
        <dbReference type="ChEBI" id="CHEBI:57783"/>
        <dbReference type="ChEBI" id="CHEBI:58349"/>
        <dbReference type="ChEBI" id="CHEBI:78460"/>
        <dbReference type="ChEBI" id="CHEBI:78461"/>
    </reaction>
    <physiologicalReaction direction="left-to-right" evidence="60">
        <dbReference type="Rhea" id="RHEA:41841"/>
    </physiologicalReaction>
</comment>
<dbReference type="EMBL" id="JAPXFL010000008">
    <property type="protein sequence ID" value="KAK9502677.1"/>
    <property type="molecule type" value="Genomic_DNA"/>
</dbReference>
<evidence type="ECO:0000256" key="65">
    <source>
        <dbReference type="SAM" id="Coils"/>
    </source>
</evidence>
<evidence type="ECO:0000256" key="29">
    <source>
        <dbReference type="ARBA" id="ARBA00023399"/>
    </source>
</evidence>
<keyword evidence="8" id="KW-0596">Phosphopantetheine</keyword>
<evidence type="ECO:0000256" key="47">
    <source>
        <dbReference type="ARBA" id="ARBA00048289"/>
    </source>
</evidence>
<evidence type="ECO:0000256" key="25">
    <source>
        <dbReference type="ARBA" id="ARBA00023373"/>
    </source>
</evidence>
<comment type="catalytic activity">
    <reaction evidence="30">
        <text>(3R)-hydroxyhexadecanoyl-[ACP] = (2E)-hexadecenoyl-[ACP] + H2O</text>
        <dbReference type="Rhea" id="RHEA:41908"/>
        <dbReference type="Rhea" id="RHEA-COMP:9650"/>
        <dbReference type="Rhea" id="RHEA-COMP:9651"/>
        <dbReference type="ChEBI" id="CHEBI:15377"/>
        <dbReference type="ChEBI" id="CHEBI:78480"/>
        <dbReference type="ChEBI" id="CHEBI:78481"/>
    </reaction>
    <physiologicalReaction direction="left-to-right" evidence="30">
        <dbReference type="Rhea" id="RHEA:41909"/>
    </physiologicalReaction>
</comment>
<evidence type="ECO:0000256" key="20">
    <source>
        <dbReference type="ARBA" id="ARBA00023098"/>
    </source>
</evidence>
<evidence type="ECO:0000256" key="40">
    <source>
        <dbReference type="ARBA" id="ARBA00047578"/>
    </source>
</evidence>
<dbReference type="SMART" id="SM00827">
    <property type="entry name" value="PKS_AT"/>
    <property type="match status" value="1"/>
</dbReference>
<evidence type="ECO:0000256" key="34">
    <source>
        <dbReference type="ARBA" id="ARBA00047300"/>
    </source>
</evidence>
<dbReference type="Pfam" id="PF00550">
    <property type="entry name" value="PP-binding"/>
    <property type="match status" value="1"/>
</dbReference>
<dbReference type="GO" id="GO:0004316">
    <property type="term" value="F:3-oxoacyl-[acyl-carrier-protein] reductase (NADPH) activity"/>
    <property type="evidence" value="ECO:0007669"/>
    <property type="project" value="UniProtKB-EC"/>
</dbReference>
<comment type="catalytic activity">
    <reaction evidence="41">
        <text>(2E)-hexadecenoyl-[ACP] + NADPH + H(+) = hexadecanoyl-[ACP] + NADP(+)</text>
        <dbReference type="Rhea" id="RHEA:41912"/>
        <dbReference type="Rhea" id="RHEA-COMP:9651"/>
        <dbReference type="Rhea" id="RHEA-COMP:9652"/>
        <dbReference type="ChEBI" id="CHEBI:15378"/>
        <dbReference type="ChEBI" id="CHEBI:57783"/>
        <dbReference type="ChEBI" id="CHEBI:58349"/>
        <dbReference type="ChEBI" id="CHEBI:78481"/>
        <dbReference type="ChEBI" id="CHEBI:78483"/>
    </reaction>
    <physiologicalReaction direction="left-to-right" evidence="41">
        <dbReference type="Rhea" id="RHEA:41913"/>
    </physiologicalReaction>
</comment>
<evidence type="ECO:0000256" key="27">
    <source>
        <dbReference type="ARBA" id="ARBA00023394"/>
    </source>
</evidence>
<comment type="catalytic activity">
    <reaction evidence="61">
        <text>butanoyl-[ACP] + malonyl-[ACP] + H(+) = 3-oxohexanoyl-[ACP] + holo-[ACP] + CO2</text>
        <dbReference type="Rhea" id="RHEA:41820"/>
        <dbReference type="Rhea" id="RHEA-COMP:9623"/>
        <dbReference type="Rhea" id="RHEA-COMP:9628"/>
        <dbReference type="Rhea" id="RHEA-COMP:9629"/>
        <dbReference type="Rhea" id="RHEA-COMP:9685"/>
        <dbReference type="ChEBI" id="CHEBI:15378"/>
        <dbReference type="ChEBI" id="CHEBI:16526"/>
        <dbReference type="ChEBI" id="CHEBI:64479"/>
        <dbReference type="ChEBI" id="CHEBI:78449"/>
        <dbReference type="ChEBI" id="CHEBI:78454"/>
        <dbReference type="ChEBI" id="CHEBI:78456"/>
    </reaction>
    <physiologicalReaction direction="left-to-right" evidence="61">
        <dbReference type="Rhea" id="RHEA:41821"/>
    </physiologicalReaction>
</comment>
<comment type="catalytic activity">
    <reaction evidence="28">
        <text>(3R)-hydroxytetradecanoyl-[ACP] = (2E)-tetradecenoyl-[ACP] + H2O</text>
        <dbReference type="Rhea" id="RHEA:41892"/>
        <dbReference type="Rhea" id="RHEA-COMP:9646"/>
        <dbReference type="Rhea" id="RHEA-COMP:9647"/>
        <dbReference type="ChEBI" id="CHEBI:15377"/>
        <dbReference type="ChEBI" id="CHEBI:78474"/>
        <dbReference type="ChEBI" id="CHEBI:78475"/>
    </reaction>
    <physiologicalReaction direction="left-to-right" evidence="28">
        <dbReference type="Rhea" id="RHEA:41893"/>
    </physiologicalReaction>
</comment>
<dbReference type="Gene3D" id="3.30.70.3290">
    <property type="match status" value="1"/>
</dbReference>
<comment type="catalytic activity">
    <reaction evidence="49">
        <text>a fatty acyl-[ACP] + malonyl-[ACP] + H(+) = a 3-oxoacyl-[ACP] + holo-[ACP] + CO2</text>
        <dbReference type="Rhea" id="RHEA:22836"/>
        <dbReference type="Rhea" id="RHEA-COMP:9623"/>
        <dbReference type="Rhea" id="RHEA-COMP:9685"/>
        <dbReference type="Rhea" id="RHEA-COMP:9916"/>
        <dbReference type="Rhea" id="RHEA-COMP:14125"/>
        <dbReference type="ChEBI" id="CHEBI:15378"/>
        <dbReference type="ChEBI" id="CHEBI:16526"/>
        <dbReference type="ChEBI" id="CHEBI:64479"/>
        <dbReference type="ChEBI" id="CHEBI:78449"/>
        <dbReference type="ChEBI" id="CHEBI:78776"/>
        <dbReference type="ChEBI" id="CHEBI:138651"/>
        <dbReference type="EC" id="2.3.1.41"/>
    </reaction>
    <physiologicalReaction direction="left-to-right" evidence="49">
        <dbReference type="Rhea" id="RHEA:22837"/>
    </physiologicalReaction>
</comment>
<evidence type="ECO:0000256" key="31">
    <source>
        <dbReference type="ARBA" id="ARBA00023402"/>
    </source>
</evidence>
<keyword evidence="21" id="KW-0275">Fatty acid biosynthesis</keyword>
<dbReference type="PROSITE" id="PS00606">
    <property type="entry name" value="KS3_1"/>
    <property type="match status" value="1"/>
</dbReference>
<evidence type="ECO:0000256" key="44">
    <source>
        <dbReference type="ARBA" id="ARBA00047961"/>
    </source>
</evidence>
<dbReference type="InterPro" id="IPR050091">
    <property type="entry name" value="PKS_NRPS_Biosynth_Enz"/>
</dbReference>
<accession>A0AAW1D1B8</accession>
<comment type="caution">
    <text evidence="69">The sequence shown here is derived from an EMBL/GenBank/DDBJ whole genome shotgun (WGS) entry which is preliminary data.</text>
</comment>
<evidence type="ECO:0000256" key="2">
    <source>
        <dbReference type="ARBA" id="ARBA00012004"/>
    </source>
</evidence>
<evidence type="ECO:0000313" key="70">
    <source>
        <dbReference type="Proteomes" id="UP001461498"/>
    </source>
</evidence>
<evidence type="ECO:0000256" key="48">
    <source>
        <dbReference type="ARBA" id="ARBA00048420"/>
    </source>
</evidence>
<keyword evidence="17" id="KW-0007">Acetylation</keyword>
<comment type="catalytic activity">
    <reaction evidence="40">
        <text>dodecanoyl-[ACP] + malonyl-[ACP] + H(+) = 3-oxotetradecanoyl-[ACP] + holo-[ACP] + CO2</text>
        <dbReference type="Rhea" id="RHEA:41884"/>
        <dbReference type="Rhea" id="RHEA-COMP:9623"/>
        <dbReference type="Rhea" id="RHEA-COMP:9644"/>
        <dbReference type="Rhea" id="RHEA-COMP:9645"/>
        <dbReference type="Rhea" id="RHEA-COMP:9685"/>
        <dbReference type="ChEBI" id="CHEBI:15378"/>
        <dbReference type="ChEBI" id="CHEBI:16526"/>
        <dbReference type="ChEBI" id="CHEBI:64479"/>
        <dbReference type="ChEBI" id="CHEBI:65264"/>
        <dbReference type="ChEBI" id="CHEBI:78449"/>
        <dbReference type="ChEBI" id="CHEBI:78473"/>
    </reaction>
    <physiologicalReaction direction="left-to-right" evidence="40">
        <dbReference type="Rhea" id="RHEA:41885"/>
    </physiologicalReaction>
</comment>
<evidence type="ECO:0000256" key="37">
    <source>
        <dbReference type="ARBA" id="ARBA00047440"/>
    </source>
</evidence>
<evidence type="ECO:0000259" key="66">
    <source>
        <dbReference type="PROSITE" id="PS50075"/>
    </source>
</evidence>
<comment type="catalytic activity">
    <reaction evidence="59">
        <text>3-oxohexadecanoyl-[ACP] + NADPH + H(+) = (3R)-hydroxyhexadecanoyl-[ACP] + NADP(+)</text>
        <dbReference type="Rhea" id="RHEA:41904"/>
        <dbReference type="Rhea" id="RHEA-COMP:9649"/>
        <dbReference type="Rhea" id="RHEA-COMP:9650"/>
        <dbReference type="ChEBI" id="CHEBI:15378"/>
        <dbReference type="ChEBI" id="CHEBI:57783"/>
        <dbReference type="ChEBI" id="CHEBI:58349"/>
        <dbReference type="ChEBI" id="CHEBI:78478"/>
        <dbReference type="ChEBI" id="CHEBI:78480"/>
    </reaction>
    <physiologicalReaction direction="left-to-right" evidence="59">
        <dbReference type="Rhea" id="RHEA:41905"/>
    </physiologicalReaction>
</comment>
<dbReference type="Pfam" id="PF02801">
    <property type="entry name" value="Ketoacyl-synt_C"/>
    <property type="match status" value="1"/>
</dbReference>
<comment type="catalytic activity">
    <reaction evidence="42">
        <text>(2E)-hexenoyl-[ACP] + NADPH + H(+) = hexanoyl-[ACP] + NADP(+)</text>
        <dbReference type="Rhea" id="RHEA:41832"/>
        <dbReference type="Rhea" id="RHEA-COMP:9631"/>
        <dbReference type="Rhea" id="RHEA-COMP:9632"/>
        <dbReference type="ChEBI" id="CHEBI:15378"/>
        <dbReference type="ChEBI" id="CHEBI:57783"/>
        <dbReference type="ChEBI" id="CHEBI:58349"/>
        <dbReference type="ChEBI" id="CHEBI:78458"/>
        <dbReference type="ChEBI" id="CHEBI:78459"/>
    </reaction>
    <physiologicalReaction direction="left-to-right" evidence="42">
        <dbReference type="Rhea" id="RHEA:41833"/>
    </physiologicalReaction>
</comment>
<dbReference type="Pfam" id="PF00698">
    <property type="entry name" value="Acyl_transf_1"/>
    <property type="match status" value="1"/>
</dbReference>
<dbReference type="Pfam" id="PF08659">
    <property type="entry name" value="KR"/>
    <property type="match status" value="1"/>
</dbReference>
<dbReference type="CDD" id="cd08954">
    <property type="entry name" value="KR_1_FAS_SDR_x"/>
    <property type="match status" value="1"/>
</dbReference>
<feature type="region of interest" description="N-terminal hotdog fold" evidence="64">
    <location>
        <begin position="869"/>
        <end position="995"/>
    </location>
</feature>
<dbReference type="InterPro" id="IPR001031">
    <property type="entry name" value="Thioesterase"/>
</dbReference>
<dbReference type="InterPro" id="IPR057326">
    <property type="entry name" value="KR_dom"/>
</dbReference>
<evidence type="ECO:0000256" key="18">
    <source>
        <dbReference type="ARBA" id="ARBA00023002"/>
    </source>
</evidence>
<comment type="catalytic activity">
    <reaction evidence="29">
        <text>(3R)-hydroxyoctadecanoyl-[ACP] = (2E)-octadecenoyl-[ACP] + H2O</text>
        <dbReference type="Rhea" id="RHEA:41924"/>
        <dbReference type="Rhea" id="RHEA-COMP:9654"/>
        <dbReference type="Rhea" id="RHEA-COMP:9655"/>
        <dbReference type="ChEBI" id="CHEBI:15377"/>
        <dbReference type="ChEBI" id="CHEBI:78488"/>
        <dbReference type="ChEBI" id="CHEBI:78489"/>
    </reaction>
    <physiologicalReaction direction="left-to-right" evidence="29">
        <dbReference type="Rhea" id="RHEA:41925"/>
    </physiologicalReaction>
</comment>
<dbReference type="Gene3D" id="3.40.50.720">
    <property type="entry name" value="NAD(P)-binding Rossmann-like Domain"/>
    <property type="match status" value="1"/>
</dbReference>
<dbReference type="InterPro" id="IPR001227">
    <property type="entry name" value="Ac_transferase_dom_sf"/>
</dbReference>
<protein>
    <recommendedName>
        <fullName evidence="7">Fatty acid synthase</fullName>
        <ecNumber evidence="5">1.1.1.100</ecNumber>
        <ecNumber evidence="2">1.3.1.39</ecNumber>
        <ecNumber evidence="6">2.3.1.41</ecNumber>
        <ecNumber evidence="4">2.3.1.85</ecNumber>
        <ecNumber evidence="3">3.1.2.14</ecNumber>
    </recommendedName>
</protein>
<dbReference type="SMART" id="SM00825">
    <property type="entry name" value="PKS_KS"/>
    <property type="match status" value="1"/>
</dbReference>
<comment type="catalytic activity">
    <reaction evidence="47">
        <text>tetradecanoyl-[ACP] + H2O = tetradecanoate + holo-[ACP] + H(+)</text>
        <dbReference type="Rhea" id="RHEA:30123"/>
        <dbReference type="Rhea" id="RHEA-COMP:9648"/>
        <dbReference type="Rhea" id="RHEA-COMP:9685"/>
        <dbReference type="ChEBI" id="CHEBI:15377"/>
        <dbReference type="ChEBI" id="CHEBI:15378"/>
        <dbReference type="ChEBI" id="CHEBI:30807"/>
        <dbReference type="ChEBI" id="CHEBI:64479"/>
        <dbReference type="ChEBI" id="CHEBI:78477"/>
        <dbReference type="EC" id="3.1.2.14"/>
    </reaction>
    <physiologicalReaction direction="left-to-right" evidence="47">
        <dbReference type="Rhea" id="RHEA:30124"/>
    </physiologicalReaction>
</comment>
<keyword evidence="11" id="KW-0808">Transferase</keyword>
<comment type="catalytic activity">
    <reaction evidence="44">
        <text>acetyl-[ACP] + malonyl-[ACP] + H(+) = 3-oxobutanoyl-[ACP] + holo-[ACP] + CO2</text>
        <dbReference type="Rhea" id="RHEA:41800"/>
        <dbReference type="Rhea" id="RHEA-COMP:9621"/>
        <dbReference type="Rhea" id="RHEA-COMP:9623"/>
        <dbReference type="Rhea" id="RHEA-COMP:9625"/>
        <dbReference type="Rhea" id="RHEA-COMP:9685"/>
        <dbReference type="ChEBI" id="CHEBI:15378"/>
        <dbReference type="ChEBI" id="CHEBI:16526"/>
        <dbReference type="ChEBI" id="CHEBI:64479"/>
        <dbReference type="ChEBI" id="CHEBI:78446"/>
        <dbReference type="ChEBI" id="CHEBI:78449"/>
        <dbReference type="ChEBI" id="CHEBI:78450"/>
    </reaction>
    <physiologicalReaction direction="left-to-right" evidence="44">
        <dbReference type="Rhea" id="RHEA:41801"/>
    </physiologicalReaction>
</comment>
<dbReference type="EC" id="1.3.1.39" evidence="2"/>
<dbReference type="GO" id="GO:0019171">
    <property type="term" value="F:(3R)-hydroxyacyl-[acyl-carrier-protein] dehydratase activity"/>
    <property type="evidence" value="ECO:0007669"/>
    <property type="project" value="UniProtKB-EC"/>
</dbReference>
<keyword evidence="19" id="KW-0520">NAD</keyword>
<evidence type="ECO:0000256" key="42">
    <source>
        <dbReference type="ARBA" id="ARBA00047897"/>
    </source>
</evidence>
<evidence type="ECO:0000256" key="11">
    <source>
        <dbReference type="ARBA" id="ARBA00022679"/>
    </source>
</evidence>
<comment type="catalytic activity">
    <reaction evidence="63">
        <text>octanoyl-[ACP] + malonyl-[ACP] + H(+) = 3-oxodecanoyl-[ACP] + holo-[ACP] + CO2</text>
        <dbReference type="Rhea" id="RHEA:41852"/>
        <dbReference type="Rhea" id="RHEA-COMP:9623"/>
        <dbReference type="Rhea" id="RHEA-COMP:9636"/>
        <dbReference type="Rhea" id="RHEA-COMP:9637"/>
        <dbReference type="Rhea" id="RHEA-COMP:9685"/>
        <dbReference type="ChEBI" id="CHEBI:15378"/>
        <dbReference type="ChEBI" id="CHEBI:16526"/>
        <dbReference type="ChEBI" id="CHEBI:64479"/>
        <dbReference type="ChEBI" id="CHEBI:78449"/>
        <dbReference type="ChEBI" id="CHEBI:78463"/>
        <dbReference type="ChEBI" id="CHEBI:78464"/>
    </reaction>
    <physiologicalReaction direction="left-to-right" evidence="63">
        <dbReference type="Rhea" id="RHEA:41853"/>
    </physiologicalReaction>
</comment>
<comment type="catalytic activity">
    <reaction evidence="37">
        <text>3-oxodecanoyl-[ACP] + NADPH + H(+) = (3R)-hydroxydecanoyl-[ACP] + NADP(+)</text>
        <dbReference type="Rhea" id="RHEA:41856"/>
        <dbReference type="Rhea" id="RHEA-COMP:9637"/>
        <dbReference type="Rhea" id="RHEA-COMP:9638"/>
        <dbReference type="ChEBI" id="CHEBI:15378"/>
        <dbReference type="ChEBI" id="CHEBI:57783"/>
        <dbReference type="ChEBI" id="CHEBI:58349"/>
        <dbReference type="ChEBI" id="CHEBI:78464"/>
        <dbReference type="ChEBI" id="CHEBI:78466"/>
    </reaction>
    <physiologicalReaction direction="left-to-right" evidence="37">
        <dbReference type="Rhea" id="RHEA:41857"/>
    </physiologicalReaction>
</comment>
<evidence type="ECO:0000256" key="39">
    <source>
        <dbReference type="ARBA" id="ARBA00047500"/>
    </source>
</evidence>
<dbReference type="FunFam" id="3.90.180.10:FF:000015">
    <property type="entry name" value="Fatty acid synthase"/>
    <property type="match status" value="1"/>
</dbReference>
<evidence type="ECO:0000256" key="64">
    <source>
        <dbReference type="PROSITE-ProRule" id="PRU01363"/>
    </source>
</evidence>
<evidence type="ECO:0000256" key="19">
    <source>
        <dbReference type="ARBA" id="ARBA00023027"/>
    </source>
</evidence>
<comment type="function">
    <text evidence="32">Fatty acid synthetase is a multifunctional enzyme that catalyzes the de novo biosynthesis of long-chain saturated fatty acids starting from acetyl-CoA and malonyl-CoA in the presence of NADPH. This multifunctional protein contains 7 catalytic activities and a site for the binding of the prosthetic group 4'-phosphopantetheine of the acyl carrier protein ([ACP]) domain.</text>
</comment>
<dbReference type="EC" id="3.1.2.14" evidence="3"/>
<evidence type="ECO:0000256" key="30">
    <source>
        <dbReference type="ARBA" id="ARBA00023401"/>
    </source>
</evidence>
<evidence type="ECO:0000256" key="61">
    <source>
        <dbReference type="ARBA" id="ARBA00049449"/>
    </source>
</evidence>
<evidence type="ECO:0000256" key="4">
    <source>
        <dbReference type="ARBA" id="ARBA00012873"/>
    </source>
</evidence>
<dbReference type="SUPFAM" id="SSF52151">
    <property type="entry name" value="FabD/lysophospholipase-like"/>
    <property type="match status" value="1"/>
</dbReference>
<dbReference type="GO" id="GO:0016297">
    <property type="term" value="F:fatty acyl-[ACP] hydrolase activity"/>
    <property type="evidence" value="ECO:0007669"/>
    <property type="project" value="UniProtKB-EC"/>
</dbReference>
<comment type="catalytic activity">
    <reaction evidence="25">
        <text>(3R)-hydroxyhexanoyl-[ACP] = (2E)-hexenoyl-[ACP] + H2O</text>
        <dbReference type="Rhea" id="RHEA:41828"/>
        <dbReference type="Rhea" id="RHEA-COMP:9630"/>
        <dbReference type="Rhea" id="RHEA-COMP:9631"/>
        <dbReference type="ChEBI" id="CHEBI:15377"/>
        <dbReference type="ChEBI" id="CHEBI:78457"/>
        <dbReference type="ChEBI" id="CHEBI:78458"/>
    </reaction>
    <physiologicalReaction direction="left-to-right" evidence="25">
        <dbReference type="Rhea" id="RHEA:41829"/>
    </physiologicalReaction>
</comment>
<comment type="catalytic activity">
    <reaction evidence="33">
        <text>acetyl-CoA + n malonyl-CoA + 2n NADPH + 2n H(+) = a long-chain fatty acid + (n+1) CoA + n CO2 + 2n NADP(+).</text>
        <dbReference type="EC" id="2.3.1.85"/>
    </reaction>
</comment>
<evidence type="ECO:0000256" key="10">
    <source>
        <dbReference type="ARBA" id="ARBA00022553"/>
    </source>
</evidence>
<name>A0AAW1D1B8_9HEMI</name>
<evidence type="ECO:0000256" key="6">
    <source>
        <dbReference type="ARBA" id="ARBA00013191"/>
    </source>
</evidence>
<dbReference type="Gene3D" id="3.90.180.10">
    <property type="entry name" value="Medium-chain alcohol dehydrogenases, catalytic domain"/>
    <property type="match status" value="1"/>
</dbReference>
<dbReference type="GO" id="GO:0006633">
    <property type="term" value="P:fatty acid biosynthetic process"/>
    <property type="evidence" value="ECO:0007669"/>
    <property type="project" value="UniProtKB-KW"/>
</dbReference>
<keyword evidence="13" id="KW-0378">Hydrolase</keyword>
<keyword evidence="70" id="KW-1185">Reference proteome</keyword>
<evidence type="ECO:0000256" key="43">
    <source>
        <dbReference type="ARBA" id="ARBA00047953"/>
    </source>
</evidence>
<evidence type="ECO:0000256" key="33">
    <source>
        <dbReference type="ARBA" id="ARBA00044883"/>
    </source>
</evidence>
<dbReference type="InterPro" id="IPR016039">
    <property type="entry name" value="Thiolase-like"/>
</dbReference>
<dbReference type="InterPro" id="IPR018201">
    <property type="entry name" value="Ketoacyl_synth_AS"/>
</dbReference>
<dbReference type="InterPro" id="IPR020843">
    <property type="entry name" value="ER"/>
</dbReference>
<organism evidence="69 70">
    <name type="scientific">Rhynocoris fuscipes</name>
    <dbReference type="NCBI Taxonomy" id="488301"/>
    <lineage>
        <taxon>Eukaryota</taxon>
        <taxon>Metazoa</taxon>
        <taxon>Ecdysozoa</taxon>
        <taxon>Arthropoda</taxon>
        <taxon>Hexapoda</taxon>
        <taxon>Insecta</taxon>
        <taxon>Pterygota</taxon>
        <taxon>Neoptera</taxon>
        <taxon>Paraneoptera</taxon>
        <taxon>Hemiptera</taxon>
        <taxon>Heteroptera</taxon>
        <taxon>Panheteroptera</taxon>
        <taxon>Cimicomorpha</taxon>
        <taxon>Reduviidae</taxon>
        <taxon>Harpactorinae</taxon>
        <taxon>Harpactorini</taxon>
        <taxon>Rhynocoris</taxon>
    </lineage>
</organism>
<evidence type="ECO:0000256" key="3">
    <source>
        <dbReference type="ARBA" id="ARBA00012480"/>
    </source>
</evidence>
<comment type="catalytic activity">
    <reaction evidence="35">
        <text>hexanoyl-[ACP] + malonyl-[ACP] + H(+) = 3-oxooctanoyl-[ACP] + holo-[ACP] + CO2</text>
        <dbReference type="Rhea" id="RHEA:41836"/>
        <dbReference type="Rhea" id="RHEA-COMP:9623"/>
        <dbReference type="Rhea" id="RHEA-COMP:9632"/>
        <dbReference type="Rhea" id="RHEA-COMP:9633"/>
        <dbReference type="Rhea" id="RHEA-COMP:9685"/>
        <dbReference type="ChEBI" id="CHEBI:15378"/>
        <dbReference type="ChEBI" id="CHEBI:16526"/>
        <dbReference type="ChEBI" id="CHEBI:64479"/>
        <dbReference type="ChEBI" id="CHEBI:78449"/>
        <dbReference type="ChEBI" id="CHEBI:78459"/>
        <dbReference type="ChEBI" id="CHEBI:78460"/>
    </reaction>
    <physiologicalReaction direction="left-to-right" evidence="35">
        <dbReference type="Rhea" id="RHEA:41837"/>
    </physiologicalReaction>
</comment>
<dbReference type="PANTHER" id="PTHR43775:SF7">
    <property type="entry name" value="FATTY ACID SYNTHASE"/>
    <property type="match status" value="1"/>
</dbReference>
<evidence type="ECO:0000256" key="28">
    <source>
        <dbReference type="ARBA" id="ARBA00023398"/>
    </source>
</evidence>
<dbReference type="InterPro" id="IPR013968">
    <property type="entry name" value="PKS_KR"/>
</dbReference>
<keyword evidence="9" id="KW-0444">Lipid biosynthesis</keyword>
<dbReference type="SUPFAM" id="SSF55048">
    <property type="entry name" value="Probable ACP-binding domain of malonyl-CoA ACP transacylase"/>
    <property type="match status" value="1"/>
</dbReference>
<evidence type="ECO:0000259" key="67">
    <source>
        <dbReference type="PROSITE" id="PS52004"/>
    </source>
</evidence>
<evidence type="ECO:0000256" key="57">
    <source>
        <dbReference type="ARBA" id="ARBA00049171"/>
    </source>
</evidence>
<evidence type="ECO:0000256" key="41">
    <source>
        <dbReference type="ARBA" id="ARBA00047810"/>
    </source>
</evidence>
<keyword evidence="15" id="KW-0521">NADP</keyword>
<dbReference type="Gene3D" id="3.40.47.10">
    <property type="match status" value="1"/>
</dbReference>
<keyword evidence="22" id="KW-0511">Multifunctional enzyme</keyword>
<dbReference type="InterPro" id="IPR049391">
    <property type="entry name" value="FAS_pseudo-KR"/>
</dbReference>
<evidence type="ECO:0000256" key="38">
    <source>
        <dbReference type="ARBA" id="ARBA00047451"/>
    </source>
</evidence>
<dbReference type="InterPro" id="IPR049900">
    <property type="entry name" value="PKS_mFAS_DH"/>
</dbReference>
<dbReference type="PROSITE" id="PS52004">
    <property type="entry name" value="KS3_2"/>
    <property type="match status" value="1"/>
</dbReference>
<dbReference type="PROSITE" id="PS50075">
    <property type="entry name" value="CARRIER"/>
    <property type="match status" value="1"/>
</dbReference>
<feature type="domain" description="Carrier" evidence="66">
    <location>
        <begin position="2013"/>
        <end position="2093"/>
    </location>
</feature>
<dbReference type="PROSITE" id="PS52019">
    <property type="entry name" value="PKS_MFAS_DH"/>
    <property type="match status" value="1"/>
</dbReference>
<dbReference type="Pfam" id="PF00109">
    <property type="entry name" value="ketoacyl-synt"/>
    <property type="match status" value="1"/>
</dbReference>
<sequence length="2397" mass="262777">MDFPNKRNMPARHQEIHHVHEREMDSSPRLNQRDDIVITGMSGRLPEANNMEEFYKNLMEGIDMVTDDDRRWPSGLYGLPLRTGKIKDLSKFDANFFGVHAKQAEVMDPQLRMMLEATYEALIDAGLNPAEMRGSKTGVFVGASASESGEFWTKDPEVVNGYGLTGCARAMFPNRISFTFDFKGPSFAIDTACSSSMLAFHQAVTAMRNGECDSAIVGGVNLLLKPTESLNFHRLSMLSPDGACKAFDSSGNGYVRAEACVIVVLQKLRDAKRVYATVINTGTNTDGHKEQGITFPSGQVQKELILSVFEEAGLNPSEVAYVEAHGTGTKVGDPQEVNTIADVFCKGRNNGPLLLGSVKSNMGHSEPASGLCSLAKVLIAMESGIIPSNLHFKSPNMDIPGLSDGRLQVVDRNWKWDGGIAAVNSFGFGGANVHVILKSNPKPKSSPCKDNIPRLVAISGRTQDAVDSFLTKLEEMPRDDDLITLLHDIHKQNIAGHPYRGYTVIGAEGKTREIAEVSNKTQVWYVFSGMGSQWAGMGRAFMCLEPFSKAIHKCATVLNEEGVDLLDLIFNGDDSLFDNILNCFVSIAAVQVALVDLLTALGISPDGIVGHSAGELGCAYADGAFTAEQTVLAAYWRGKSILDSNLKPGAMAAVALTWEDAKARVPPTCIAACHNGADSVTVSGPVSDIEKFVEELKEEGIFAKKVNSSGVAFHSKYIADAAPKLRANLERIIPVAKPRSKKWVSSSIPESGWSSQLAAYSSAAYHVNNLLSPVLFHEAVLHIPEDAVIIEVAPHSLLQAILKRDVPKSCINIGLVKKNVTDEMSYLLGSVGKLYLAGLNPNLSVFHRPTTYPVGRGTPMIGPLVEWDHSTEWSVADFSGKSGSRSGEAVIEINTTSDEDKYIVGHTIDGRVLFPATGYLTLVWKTFAKIHQKSCEEMPVILEDVQFLRATILPKDGIVRFLVNIFDGSGDFELCEGGAVVVHGKIMKSEGIQKDGLNLRKPLADSEHLTLRKEHVYRDLRLRGYDYTGIFQGISTSDNIGAVGELEWNNNWVSFMDTMLQFSLVGMNTRELYLPTRLQRVVIDPIAHLSLVNNEETIEVHMHKNVGIIKSGGVEIRGMKASLAPRRQQTQADPKLEQYSFVPYMNKKEMNVDDALTVALQIILENSNATKIKAYEIANKRQPEQLFTPTVVNILESEPQISVEITLVSSNVENYTGIAEKVGAKTLKKDLNNESVTDNSHVVIGSALVSEGNLENILSLIKENGFIITEELDDVDEKKINKSGLAIISKLTLEDKTLILLRKISEWTEPKVIKITEKNFTWLDDVKAAMKDAENNSEKYIIMAENEQKNGIIGMFNCIMREPGGEHFSCVFIDKSSAKSFSINSHKDHFKKDLKMNVMRDGEWGSYRHLRICQGESLLNVEHAYINTITRGDLSSLKWIEGPLSYYRPEHNINKELCTVYYAPLNFRDIMLASGKLPPDALPGDLAGKECILGLEFAGRDSKGNRVMGILEACGLATSVLADPIFLWTIPAKWTMEQAATVPVVYATSYYALIVRGKLKRGESVLIHAGTGGVGQAAISIALHMGCTVFTTVGSQQKRDFLKKNFPKLKDSHIGNSRDTTFEQMVLEQTEGRGVDVVLNSLAEEKLQASIRCLAKHGRFLEIGKLDLSNNTPLGMSILLKNTTVHGILLDSLFEATCESEEKMEVVRLLKDGIASGAVRPLPATTFSHQQIEQSFRYMATGKHIGKVLLKIRDEEENKVVKKPSPNLVPAVPRTYLNPDKSYVLVGGLGGFGLELTQWLINRGAQNIFLVSRSGVTNGYQSLCLRRWKENGHNVIVSTDNPETVEGANKLLKRANQVAAVGGIFNLAAVLRDAFMENQTISDFETVCNSKVNTTVSLDKASRNLCQQLDHFVVFSSVSCGRGNAGQANYGLANSVMERICEARQSEGLPGMAIQWGAIGDVGLVIEGLKGDNDTVVGGTLPQRITSCMSTMDVFLQQMYPVVASMVLAEKRKSQEGSQISLVDSVKNILGIKDAKSVNTSSSLADLGMDSLMGAEIKQTLERNYDIVLSAAEIRSLTFGKLIELEGGSAAVSQPEGDVKAADEKESKTAEIVANGDVLVQFKDATLMPKEVIVKMKTEVNSKINLFMIHPIEGVISSLLDLSDKLNCNVWGLQCIKSAPLNSIPELASFYIKEIKKVQPKGPYYLSGYSFGAAVAFDIALQLESKKEDCSLFLLDGSPKYVGSMTESYKERARSKNETADEADSFTFFTSLFAGPEHFKMIREELKALPNLESRLKMCAEKLKSITSFSEEELSNAALSFHKRLVAADCYQPNGIFKGQITLVKAEDNFTKGEKDYGLSKLCKQPVLMHSLKGDHRKFIHGESGAQLAKIISSSLH</sequence>
<dbReference type="Pfam" id="PF21149">
    <property type="entry name" value="FAS_pseudo-KR"/>
    <property type="match status" value="1"/>
</dbReference>
<evidence type="ECO:0000256" key="17">
    <source>
        <dbReference type="ARBA" id="ARBA00022990"/>
    </source>
</evidence>
<dbReference type="InterPro" id="IPR020841">
    <property type="entry name" value="PKS_Beta-ketoAc_synthase_dom"/>
</dbReference>
<evidence type="ECO:0000256" key="21">
    <source>
        <dbReference type="ARBA" id="ARBA00023160"/>
    </source>
</evidence>
<dbReference type="Pfam" id="PF00975">
    <property type="entry name" value="Thioesterase"/>
    <property type="match status" value="1"/>
</dbReference>
<dbReference type="Pfam" id="PF16197">
    <property type="entry name" value="KAsynt_C_assoc"/>
    <property type="match status" value="1"/>
</dbReference>
<feature type="domain" description="Ketosynthase family 3 (KS3)" evidence="67">
    <location>
        <begin position="33"/>
        <end position="439"/>
    </location>
</feature>
<dbReference type="EC" id="2.3.1.85" evidence="4"/>
<dbReference type="InterPro" id="IPR014030">
    <property type="entry name" value="Ketoacyl_synth_N"/>
</dbReference>
<dbReference type="GO" id="GO:0141148">
    <property type="term" value="F:enoyl-[acyl-carrier-protein] reductase (NADPH) activity"/>
    <property type="evidence" value="ECO:0007669"/>
    <property type="project" value="UniProtKB-EC"/>
</dbReference>
<dbReference type="SMART" id="SM00822">
    <property type="entry name" value="PKS_KR"/>
    <property type="match status" value="1"/>
</dbReference>
<comment type="catalytic activity">
    <reaction evidence="45">
        <text>hexadecanoyl-[ACP] + malonyl-[ACP] + H(+) = 3-oxooctadecanoyl-[ACP] + holo-[ACP] + CO2</text>
        <dbReference type="Rhea" id="RHEA:41916"/>
        <dbReference type="Rhea" id="RHEA-COMP:9623"/>
        <dbReference type="Rhea" id="RHEA-COMP:9652"/>
        <dbReference type="Rhea" id="RHEA-COMP:9653"/>
        <dbReference type="Rhea" id="RHEA-COMP:9685"/>
        <dbReference type="ChEBI" id="CHEBI:15378"/>
        <dbReference type="ChEBI" id="CHEBI:16526"/>
        <dbReference type="ChEBI" id="CHEBI:64479"/>
        <dbReference type="ChEBI" id="CHEBI:78449"/>
        <dbReference type="ChEBI" id="CHEBI:78483"/>
        <dbReference type="ChEBI" id="CHEBI:78487"/>
    </reaction>
    <physiologicalReaction direction="left-to-right" evidence="45">
        <dbReference type="Rhea" id="RHEA:41917"/>
    </physiologicalReaction>
</comment>
<comment type="catalytic activity">
    <reaction evidence="62">
        <text>(2E)-decenoyl-[ACP] + NADPH + H(+) = decanoyl-[ACP] + NADP(+)</text>
        <dbReference type="Rhea" id="RHEA:41864"/>
        <dbReference type="Rhea" id="RHEA-COMP:9639"/>
        <dbReference type="Rhea" id="RHEA-COMP:9640"/>
        <dbReference type="ChEBI" id="CHEBI:15378"/>
        <dbReference type="ChEBI" id="CHEBI:57783"/>
        <dbReference type="ChEBI" id="CHEBI:58349"/>
        <dbReference type="ChEBI" id="CHEBI:78467"/>
        <dbReference type="ChEBI" id="CHEBI:78468"/>
    </reaction>
    <physiologicalReaction direction="left-to-right" evidence="62">
        <dbReference type="Rhea" id="RHEA:41865"/>
    </physiologicalReaction>
</comment>
<dbReference type="FunFam" id="3.40.50.720:FF:000209">
    <property type="entry name" value="Polyketide synthase Pks12"/>
    <property type="match status" value="1"/>
</dbReference>
<dbReference type="InterPro" id="IPR020806">
    <property type="entry name" value="PKS_PP-bd"/>
</dbReference>
<dbReference type="SMART" id="SM00829">
    <property type="entry name" value="PKS_ER"/>
    <property type="match status" value="1"/>
</dbReference>
<dbReference type="GO" id="GO:0004312">
    <property type="term" value="F:fatty acid synthase activity"/>
    <property type="evidence" value="ECO:0007669"/>
    <property type="project" value="UniProtKB-EC"/>
</dbReference>
<evidence type="ECO:0000256" key="12">
    <source>
        <dbReference type="ARBA" id="ARBA00022799"/>
    </source>
</evidence>
<keyword evidence="10" id="KW-0597">Phosphoprotein</keyword>
<keyword evidence="20" id="KW-0443">Lipid metabolism</keyword>
<comment type="catalytic activity">
    <reaction evidence="26">
        <text>(3R)-hydroxydecanoyl-[ACP] = (2E)-decenoyl-[ACP] + H2O</text>
        <dbReference type="Rhea" id="RHEA:41860"/>
        <dbReference type="Rhea" id="RHEA-COMP:9638"/>
        <dbReference type="Rhea" id="RHEA-COMP:9639"/>
        <dbReference type="ChEBI" id="CHEBI:15377"/>
        <dbReference type="ChEBI" id="CHEBI:78466"/>
        <dbReference type="ChEBI" id="CHEBI:78467"/>
    </reaction>
    <physiologicalReaction direction="left-to-right" evidence="26">
        <dbReference type="Rhea" id="RHEA:41861"/>
    </physiologicalReaction>
</comment>
<dbReference type="SUPFAM" id="SSF50129">
    <property type="entry name" value="GroES-like"/>
    <property type="match status" value="1"/>
</dbReference>
<evidence type="ECO:0000256" key="62">
    <source>
        <dbReference type="ARBA" id="ARBA00049521"/>
    </source>
</evidence>
<evidence type="ECO:0000256" key="55">
    <source>
        <dbReference type="ARBA" id="ARBA00049019"/>
    </source>
</evidence>
<evidence type="ECO:0000256" key="46">
    <source>
        <dbReference type="ARBA" id="ARBA00048281"/>
    </source>
</evidence>
<dbReference type="InterPro" id="IPR036736">
    <property type="entry name" value="ACP-like_sf"/>
</dbReference>
<comment type="catalytic activity">
    <reaction evidence="24">
        <text>(3R)-hydroxydodecanoyl-[ACP] = (2E)-dodecenoyl-[ACP] + H2O</text>
        <dbReference type="Rhea" id="RHEA:41876"/>
        <dbReference type="Rhea" id="RHEA-COMP:9642"/>
        <dbReference type="Rhea" id="RHEA-COMP:9643"/>
        <dbReference type="ChEBI" id="CHEBI:15377"/>
        <dbReference type="ChEBI" id="CHEBI:78470"/>
        <dbReference type="ChEBI" id="CHEBI:78472"/>
    </reaction>
    <physiologicalReaction direction="left-to-right" evidence="24">
        <dbReference type="Rhea" id="RHEA:41877"/>
    </physiologicalReaction>
</comment>
<evidence type="ECO:0000259" key="68">
    <source>
        <dbReference type="PROSITE" id="PS52019"/>
    </source>
</evidence>
<comment type="catalytic activity">
    <reaction evidence="55">
        <text>(2E)-octadecenoyl-[ACP] + NADPH + H(+) = octadecanoyl-[ACP] + NADP(+)</text>
        <dbReference type="Rhea" id="RHEA:41928"/>
        <dbReference type="Rhea" id="RHEA-COMP:9655"/>
        <dbReference type="Rhea" id="RHEA-COMP:9656"/>
        <dbReference type="ChEBI" id="CHEBI:15378"/>
        <dbReference type="ChEBI" id="CHEBI:57783"/>
        <dbReference type="ChEBI" id="CHEBI:58349"/>
        <dbReference type="ChEBI" id="CHEBI:78489"/>
        <dbReference type="ChEBI" id="CHEBI:78495"/>
    </reaction>
    <physiologicalReaction direction="left-to-right" evidence="55">
        <dbReference type="Rhea" id="RHEA:41929"/>
    </physiologicalReaction>
</comment>
<evidence type="ECO:0000256" key="23">
    <source>
        <dbReference type="ARBA" id="ARBA00023332"/>
    </source>
</evidence>
<dbReference type="Pfam" id="PF21089">
    <property type="entry name" value="PKS_DH_N"/>
    <property type="match status" value="1"/>
</dbReference>
<reference evidence="69 70" key="1">
    <citation type="submission" date="2022-12" db="EMBL/GenBank/DDBJ databases">
        <title>Chromosome-level genome assembly of true bugs.</title>
        <authorList>
            <person name="Ma L."/>
            <person name="Li H."/>
        </authorList>
    </citation>
    <scope>NUCLEOTIDE SEQUENCE [LARGE SCALE GENOMIC DNA]</scope>
    <source>
        <strain evidence="69">Lab_2022b</strain>
    </source>
</reference>
<evidence type="ECO:0000256" key="32">
    <source>
        <dbReference type="ARBA" id="ARBA00023442"/>
    </source>
</evidence>
<dbReference type="GO" id="GO:0031177">
    <property type="term" value="F:phosphopantetheine binding"/>
    <property type="evidence" value="ECO:0007669"/>
    <property type="project" value="InterPro"/>
</dbReference>
<dbReference type="SUPFAM" id="SSF47336">
    <property type="entry name" value="ACP-like"/>
    <property type="match status" value="1"/>
</dbReference>
<evidence type="ECO:0000256" key="36">
    <source>
        <dbReference type="ARBA" id="ARBA00047400"/>
    </source>
</evidence>
<keyword evidence="12" id="KW-0702">S-nitrosylation</keyword>
<dbReference type="SMART" id="SM00823">
    <property type="entry name" value="PKS_PP"/>
    <property type="match status" value="1"/>
</dbReference>
<dbReference type="FunFam" id="1.10.1200.10:FF:000013">
    <property type="entry name" value="Fatty acid synthase"/>
    <property type="match status" value="1"/>
</dbReference>
<evidence type="ECO:0000256" key="7">
    <source>
        <dbReference type="ARBA" id="ARBA00018769"/>
    </source>
</evidence>
<evidence type="ECO:0000256" key="9">
    <source>
        <dbReference type="ARBA" id="ARBA00022516"/>
    </source>
</evidence>
<feature type="coiled-coil region" evidence="65">
    <location>
        <begin position="1323"/>
        <end position="1350"/>
    </location>
</feature>
<evidence type="ECO:0000313" key="69">
    <source>
        <dbReference type="EMBL" id="KAK9502677.1"/>
    </source>
</evidence>
<dbReference type="SUPFAM" id="SSF53474">
    <property type="entry name" value="alpha/beta-Hydrolases"/>
    <property type="match status" value="1"/>
</dbReference>
<evidence type="ECO:0000256" key="58">
    <source>
        <dbReference type="ARBA" id="ARBA00049263"/>
    </source>
</evidence>
<dbReference type="SUPFAM" id="SSF53901">
    <property type="entry name" value="Thiolase-like"/>
    <property type="match status" value="1"/>
</dbReference>
<dbReference type="InterPro" id="IPR032821">
    <property type="entry name" value="PKS_assoc"/>
</dbReference>
<dbReference type="Gene3D" id="3.10.129.110">
    <property type="entry name" value="Polyketide synthase dehydratase"/>
    <property type="match status" value="1"/>
</dbReference>
<comment type="catalytic activity">
    <reaction evidence="43">
        <text>3-oxobutanoyl-[ACP] + NADPH + H(+) = (3R)-hydroxybutanoyl-[ACP] + NADP(+)</text>
        <dbReference type="Rhea" id="RHEA:41804"/>
        <dbReference type="Rhea" id="RHEA-COMP:9625"/>
        <dbReference type="Rhea" id="RHEA-COMP:9626"/>
        <dbReference type="ChEBI" id="CHEBI:15378"/>
        <dbReference type="ChEBI" id="CHEBI:57783"/>
        <dbReference type="ChEBI" id="CHEBI:58349"/>
        <dbReference type="ChEBI" id="CHEBI:78450"/>
        <dbReference type="ChEBI" id="CHEBI:78451"/>
    </reaction>
    <physiologicalReaction direction="left-to-right" evidence="43">
        <dbReference type="Rhea" id="RHEA:41805"/>
    </physiologicalReaction>
</comment>
<feature type="region of interest" description="C-terminal hotdog fold" evidence="64">
    <location>
        <begin position="1008"/>
        <end position="1132"/>
    </location>
</feature>
<comment type="catalytic activity">
    <reaction evidence="39">
        <text>(2E)-butenoyl-[ACP] + NADPH + H(+) = butanoyl-[ACP] + NADP(+)</text>
        <dbReference type="Rhea" id="RHEA:41812"/>
        <dbReference type="Rhea" id="RHEA-COMP:9627"/>
        <dbReference type="Rhea" id="RHEA-COMP:9628"/>
        <dbReference type="ChEBI" id="CHEBI:15378"/>
        <dbReference type="ChEBI" id="CHEBI:57783"/>
        <dbReference type="ChEBI" id="CHEBI:58349"/>
        <dbReference type="ChEBI" id="CHEBI:78453"/>
        <dbReference type="ChEBI" id="CHEBI:78454"/>
    </reaction>
    <physiologicalReaction direction="left-to-right" evidence="39">
        <dbReference type="Rhea" id="RHEA:41813"/>
    </physiologicalReaction>
</comment>
<dbReference type="GO" id="GO:0004315">
    <property type="term" value="F:3-oxoacyl-[acyl-carrier-protein] synthase activity"/>
    <property type="evidence" value="ECO:0007669"/>
    <property type="project" value="UniProtKB-EC"/>
</dbReference>
<evidence type="ECO:0000256" key="53">
    <source>
        <dbReference type="ARBA" id="ARBA00048704"/>
    </source>
</evidence>
<dbReference type="InterPro" id="IPR016035">
    <property type="entry name" value="Acyl_Trfase/lysoPLipase"/>
</dbReference>
<dbReference type="EC" id="2.3.1.41" evidence="6"/>
<comment type="catalytic activity">
    <reaction evidence="51">
        <text>a 2,3-saturated acyl-[ACP] + NADP(+) = a (2E)-enoyl-[ACP] + NADPH + H(+)</text>
        <dbReference type="Rhea" id="RHEA:22564"/>
        <dbReference type="Rhea" id="RHEA-COMP:9925"/>
        <dbReference type="Rhea" id="RHEA-COMP:9926"/>
        <dbReference type="ChEBI" id="CHEBI:15378"/>
        <dbReference type="ChEBI" id="CHEBI:57783"/>
        <dbReference type="ChEBI" id="CHEBI:58349"/>
        <dbReference type="ChEBI" id="CHEBI:78784"/>
        <dbReference type="ChEBI" id="CHEBI:78785"/>
        <dbReference type="EC" id="1.3.1.39"/>
    </reaction>
    <physiologicalReaction direction="right-to-left" evidence="51">
        <dbReference type="Rhea" id="RHEA:22566"/>
    </physiologicalReaction>
</comment>
<evidence type="ECO:0000256" key="49">
    <source>
        <dbReference type="ARBA" id="ARBA00048506"/>
    </source>
</evidence>
<evidence type="ECO:0000256" key="50">
    <source>
        <dbReference type="ARBA" id="ARBA00048571"/>
    </source>
</evidence>
<comment type="catalytic activity">
    <reaction evidence="34">
        <text>3-oxooctadecanoyl-[ACP] + NADPH + H(+) = (3R)-hydroxyoctadecanoyl-[ACP] + NADP(+)</text>
        <dbReference type="Rhea" id="RHEA:41920"/>
        <dbReference type="Rhea" id="RHEA-COMP:9653"/>
        <dbReference type="Rhea" id="RHEA-COMP:9654"/>
        <dbReference type="ChEBI" id="CHEBI:15378"/>
        <dbReference type="ChEBI" id="CHEBI:57783"/>
        <dbReference type="ChEBI" id="CHEBI:58349"/>
        <dbReference type="ChEBI" id="CHEBI:78487"/>
        <dbReference type="ChEBI" id="CHEBI:78488"/>
    </reaction>
    <physiologicalReaction direction="left-to-right" evidence="34">
        <dbReference type="Rhea" id="RHEA:41921"/>
    </physiologicalReaction>
</comment>
<evidence type="ECO:0000256" key="54">
    <source>
        <dbReference type="ARBA" id="ARBA00048935"/>
    </source>
</evidence>
<comment type="catalytic activity">
    <reaction evidence="36">
        <text>a (3R)-hydroxyacyl-[ACP] + NADP(+) = a 3-oxoacyl-[ACP] + NADPH + H(+)</text>
        <dbReference type="Rhea" id="RHEA:17397"/>
        <dbReference type="Rhea" id="RHEA-COMP:9916"/>
        <dbReference type="Rhea" id="RHEA-COMP:9945"/>
        <dbReference type="ChEBI" id="CHEBI:15378"/>
        <dbReference type="ChEBI" id="CHEBI:57783"/>
        <dbReference type="ChEBI" id="CHEBI:58349"/>
        <dbReference type="ChEBI" id="CHEBI:78776"/>
        <dbReference type="ChEBI" id="CHEBI:78827"/>
        <dbReference type="EC" id="1.1.1.100"/>
    </reaction>
    <physiologicalReaction direction="right-to-left" evidence="36">
        <dbReference type="Rhea" id="RHEA:17399"/>
    </physiologicalReaction>
</comment>
<keyword evidence="16" id="KW-0663">Pyridoxal phosphate</keyword>
<evidence type="ECO:0000256" key="8">
    <source>
        <dbReference type="ARBA" id="ARBA00022450"/>
    </source>
</evidence>
<evidence type="ECO:0000256" key="45">
    <source>
        <dbReference type="ARBA" id="ARBA00048051"/>
    </source>
</evidence>
<dbReference type="InterPro" id="IPR014043">
    <property type="entry name" value="Acyl_transferase_dom"/>
</dbReference>
<evidence type="ECO:0000256" key="5">
    <source>
        <dbReference type="ARBA" id="ARBA00012948"/>
    </source>
</evidence>
<evidence type="ECO:0000256" key="1">
    <source>
        <dbReference type="ARBA" id="ARBA00005189"/>
    </source>
</evidence>
<dbReference type="Pfam" id="PF00107">
    <property type="entry name" value="ADH_zinc_N"/>
    <property type="match status" value="1"/>
</dbReference>
<dbReference type="InterPro" id="IPR049552">
    <property type="entry name" value="PKS_DH_N"/>
</dbReference>
<comment type="catalytic activity">
    <reaction evidence="56">
        <text>decanoyl-[ACP] + malonyl-[ACP] + H(+) = 3-oxododecanoyl-[ACP] + holo-[ACP] + CO2</text>
        <dbReference type="Rhea" id="RHEA:41868"/>
        <dbReference type="Rhea" id="RHEA-COMP:9623"/>
        <dbReference type="Rhea" id="RHEA-COMP:9640"/>
        <dbReference type="Rhea" id="RHEA-COMP:9641"/>
        <dbReference type="Rhea" id="RHEA-COMP:9685"/>
        <dbReference type="ChEBI" id="CHEBI:15378"/>
        <dbReference type="ChEBI" id="CHEBI:16526"/>
        <dbReference type="ChEBI" id="CHEBI:64479"/>
        <dbReference type="ChEBI" id="CHEBI:78449"/>
        <dbReference type="ChEBI" id="CHEBI:78468"/>
        <dbReference type="ChEBI" id="CHEBI:78469"/>
    </reaction>
    <physiologicalReaction direction="left-to-right" evidence="56">
        <dbReference type="Rhea" id="RHEA:41869"/>
    </physiologicalReaction>
</comment>
<evidence type="ECO:0000256" key="24">
    <source>
        <dbReference type="ARBA" id="ARBA00023351"/>
    </source>
</evidence>
<dbReference type="InterPro" id="IPR011032">
    <property type="entry name" value="GroES-like_sf"/>
</dbReference>
<evidence type="ECO:0000256" key="60">
    <source>
        <dbReference type="ARBA" id="ARBA00049422"/>
    </source>
</evidence>
<evidence type="ECO:0000256" key="14">
    <source>
        <dbReference type="ARBA" id="ARBA00022832"/>
    </source>
</evidence>
<feature type="active site" description="Proton donor; for dehydratase activity" evidence="64">
    <location>
        <position position="1057"/>
    </location>
</feature>
<dbReference type="InterPro" id="IPR042104">
    <property type="entry name" value="PKS_dehydratase_sf"/>
</dbReference>
<evidence type="ECO:0000256" key="16">
    <source>
        <dbReference type="ARBA" id="ARBA00022898"/>
    </source>
</evidence>
<dbReference type="EC" id="1.1.1.100" evidence="5"/>
<evidence type="ECO:0000256" key="15">
    <source>
        <dbReference type="ARBA" id="ARBA00022857"/>
    </source>
</evidence>
<comment type="catalytic activity">
    <reaction evidence="57">
        <text>(2E)-tetradecenoyl-[ACP] + NADPH + H(+) = tetradecanoyl-[ACP] + NADP(+)</text>
        <dbReference type="Rhea" id="RHEA:41896"/>
        <dbReference type="Rhea" id="RHEA-COMP:9647"/>
        <dbReference type="Rhea" id="RHEA-COMP:9648"/>
        <dbReference type="ChEBI" id="CHEBI:15378"/>
        <dbReference type="ChEBI" id="CHEBI:57783"/>
        <dbReference type="ChEBI" id="CHEBI:58349"/>
        <dbReference type="ChEBI" id="CHEBI:78475"/>
        <dbReference type="ChEBI" id="CHEBI:78477"/>
    </reaction>
    <physiologicalReaction direction="left-to-right" evidence="57">
        <dbReference type="Rhea" id="RHEA:41897"/>
    </physiologicalReaction>
</comment>
<evidence type="ECO:0000256" key="52">
    <source>
        <dbReference type="ARBA" id="ARBA00048691"/>
    </source>
</evidence>
<gene>
    <name evidence="69" type="ORF">O3M35_011399</name>
</gene>
<comment type="catalytic activity">
    <reaction evidence="38">
        <text>tetradecanoyl-[ACP] + malonyl-[ACP] + H(+) = 3-oxohexadecanoyl-[ACP] + holo-[ACP] + CO2</text>
        <dbReference type="Rhea" id="RHEA:41900"/>
        <dbReference type="Rhea" id="RHEA-COMP:9623"/>
        <dbReference type="Rhea" id="RHEA-COMP:9648"/>
        <dbReference type="Rhea" id="RHEA-COMP:9649"/>
        <dbReference type="Rhea" id="RHEA-COMP:9685"/>
        <dbReference type="ChEBI" id="CHEBI:15378"/>
        <dbReference type="ChEBI" id="CHEBI:16526"/>
        <dbReference type="ChEBI" id="CHEBI:64479"/>
        <dbReference type="ChEBI" id="CHEBI:78449"/>
        <dbReference type="ChEBI" id="CHEBI:78477"/>
        <dbReference type="ChEBI" id="CHEBI:78478"/>
    </reaction>
    <physiologicalReaction direction="left-to-right" evidence="38">
        <dbReference type="Rhea" id="RHEA:41901"/>
    </physiologicalReaction>
</comment>
<dbReference type="CDD" id="cd00833">
    <property type="entry name" value="PKS"/>
    <property type="match status" value="1"/>
</dbReference>
<evidence type="ECO:0000256" key="59">
    <source>
        <dbReference type="ARBA" id="ARBA00049414"/>
    </source>
</evidence>
<evidence type="ECO:0000256" key="13">
    <source>
        <dbReference type="ARBA" id="ARBA00022801"/>
    </source>
</evidence>
<dbReference type="InterPro" id="IPR036291">
    <property type="entry name" value="NAD(P)-bd_dom_sf"/>
</dbReference>
<dbReference type="SUPFAM" id="SSF51735">
    <property type="entry name" value="NAD(P)-binding Rossmann-fold domains"/>
    <property type="match status" value="2"/>
</dbReference>
<keyword evidence="14" id="KW-0276">Fatty acid metabolism</keyword>
<dbReference type="InterPro" id="IPR013149">
    <property type="entry name" value="ADH-like_C"/>
</dbReference>
<dbReference type="InterPro" id="IPR014031">
    <property type="entry name" value="Ketoacyl_synth_C"/>
</dbReference>
<evidence type="ECO:0000256" key="56">
    <source>
        <dbReference type="ARBA" id="ARBA00049109"/>
    </source>
</evidence>
<dbReference type="Gene3D" id="3.40.50.1820">
    <property type="entry name" value="alpha/beta hydrolase"/>
    <property type="match status" value="1"/>
</dbReference>
<dbReference type="CDD" id="cd05195">
    <property type="entry name" value="enoyl_red"/>
    <property type="match status" value="1"/>
</dbReference>
<evidence type="ECO:0000256" key="35">
    <source>
        <dbReference type="ARBA" id="ARBA00047394"/>
    </source>
</evidence>
<comment type="catalytic activity">
    <reaction evidence="48">
        <text>(2E)-octenoyl-[ACP] + NADPH + H(+) = octanoyl-[ACP] + NADP(+)</text>
        <dbReference type="Rhea" id="RHEA:41848"/>
        <dbReference type="Rhea" id="RHEA-COMP:9635"/>
        <dbReference type="Rhea" id="RHEA-COMP:9636"/>
        <dbReference type="ChEBI" id="CHEBI:15378"/>
        <dbReference type="ChEBI" id="CHEBI:57783"/>
        <dbReference type="ChEBI" id="CHEBI:58349"/>
        <dbReference type="ChEBI" id="CHEBI:78462"/>
        <dbReference type="ChEBI" id="CHEBI:78463"/>
    </reaction>
    <physiologicalReaction direction="left-to-right" evidence="48">
        <dbReference type="Rhea" id="RHEA:41849"/>
    </physiologicalReaction>
</comment>
<comment type="catalytic activity">
    <reaction evidence="53">
        <text>hexadecanoyl-[ACP] + H2O = hexadecanoate + holo-[ACP] + H(+)</text>
        <dbReference type="Rhea" id="RHEA:41932"/>
        <dbReference type="Rhea" id="RHEA-COMP:9652"/>
        <dbReference type="Rhea" id="RHEA-COMP:9685"/>
        <dbReference type="ChEBI" id="CHEBI:7896"/>
        <dbReference type="ChEBI" id="CHEBI:15377"/>
        <dbReference type="ChEBI" id="CHEBI:15378"/>
        <dbReference type="ChEBI" id="CHEBI:64479"/>
        <dbReference type="ChEBI" id="CHEBI:78483"/>
        <dbReference type="EC" id="3.1.2.14"/>
    </reaction>
    <physiologicalReaction direction="left-to-right" evidence="53">
        <dbReference type="Rhea" id="RHEA:41933"/>
    </physiologicalReaction>
</comment>
<comment type="catalytic activity">
    <reaction evidence="50">
        <text>3-oxohexanoyl-[ACP] + NADPH + H(+) = (3R)-hydroxyhexanoyl-[ACP] + NADP(+)</text>
        <dbReference type="Rhea" id="RHEA:41824"/>
        <dbReference type="Rhea" id="RHEA-COMP:9629"/>
        <dbReference type="Rhea" id="RHEA-COMP:9630"/>
        <dbReference type="ChEBI" id="CHEBI:15378"/>
        <dbReference type="ChEBI" id="CHEBI:57783"/>
        <dbReference type="ChEBI" id="CHEBI:58349"/>
        <dbReference type="ChEBI" id="CHEBI:78456"/>
        <dbReference type="ChEBI" id="CHEBI:78457"/>
    </reaction>
    <physiologicalReaction direction="left-to-right" evidence="50">
        <dbReference type="Rhea" id="RHEA:41825"/>
    </physiologicalReaction>
</comment>
<evidence type="ECO:0000256" key="26">
    <source>
        <dbReference type="ARBA" id="ARBA00023388"/>
    </source>
</evidence>
<comment type="catalytic activity">
    <reaction evidence="31">
        <text>(3R)-hydroxybutanoyl-[ACP] = (2E)-butenoyl-[ACP] + H2O</text>
        <dbReference type="Rhea" id="RHEA:41808"/>
        <dbReference type="Rhea" id="RHEA-COMP:9626"/>
        <dbReference type="Rhea" id="RHEA-COMP:9627"/>
        <dbReference type="ChEBI" id="CHEBI:15377"/>
        <dbReference type="ChEBI" id="CHEBI:78451"/>
        <dbReference type="ChEBI" id="CHEBI:78453"/>
    </reaction>
    <physiologicalReaction direction="left-to-right" evidence="31">
        <dbReference type="Rhea" id="RHEA:41809"/>
    </physiologicalReaction>
</comment>
<comment type="catalytic activity">
    <reaction evidence="46">
        <text>(2E)-dodecenoyl-[ACP] + NADPH + H(+) = dodecanoyl-[ACP] + NADP(+)</text>
        <dbReference type="Rhea" id="RHEA:41880"/>
        <dbReference type="Rhea" id="RHEA-COMP:9643"/>
        <dbReference type="Rhea" id="RHEA-COMP:9644"/>
        <dbReference type="ChEBI" id="CHEBI:15378"/>
        <dbReference type="ChEBI" id="CHEBI:57783"/>
        <dbReference type="ChEBI" id="CHEBI:58349"/>
        <dbReference type="ChEBI" id="CHEBI:65264"/>
        <dbReference type="ChEBI" id="CHEBI:78472"/>
    </reaction>
    <physiologicalReaction direction="left-to-right" evidence="46">
        <dbReference type="Rhea" id="RHEA:41881"/>
    </physiologicalReaction>
</comment>
<dbReference type="PANTHER" id="PTHR43775">
    <property type="entry name" value="FATTY ACID SYNTHASE"/>
    <property type="match status" value="1"/>
</dbReference>
<proteinExistence type="predicted"/>
<dbReference type="InterPro" id="IPR009081">
    <property type="entry name" value="PP-bd_ACP"/>
</dbReference>
<feature type="domain" description="PKS/mFAS DH" evidence="68">
    <location>
        <begin position="869"/>
        <end position="1132"/>
    </location>
</feature>
<dbReference type="InterPro" id="IPR029058">
    <property type="entry name" value="AB_hydrolase_fold"/>
</dbReference>
<keyword evidence="18" id="KW-0560">Oxidoreductase</keyword>
<comment type="catalytic activity">
    <reaction evidence="54">
        <text>3-oxotetradecanoyl-[ACP] + NADPH + H(+) = (3R)-hydroxytetradecanoyl-[ACP] + NADP(+)</text>
        <dbReference type="Rhea" id="RHEA:41888"/>
        <dbReference type="Rhea" id="RHEA-COMP:9645"/>
        <dbReference type="Rhea" id="RHEA-COMP:9646"/>
        <dbReference type="ChEBI" id="CHEBI:15378"/>
        <dbReference type="ChEBI" id="CHEBI:57783"/>
        <dbReference type="ChEBI" id="CHEBI:58349"/>
        <dbReference type="ChEBI" id="CHEBI:78473"/>
        <dbReference type="ChEBI" id="CHEBI:78474"/>
    </reaction>
    <physiologicalReaction direction="left-to-right" evidence="54">
        <dbReference type="Rhea" id="RHEA:41889"/>
    </physiologicalReaction>
</comment>
<evidence type="ECO:0000256" key="22">
    <source>
        <dbReference type="ARBA" id="ARBA00023268"/>
    </source>
</evidence>
<comment type="catalytic activity">
    <reaction evidence="23">
        <text>(3R)-hydroxyoctanoyl-[ACP] = (2E)-octenoyl-[ACP] + H2O</text>
        <dbReference type="Rhea" id="RHEA:41844"/>
        <dbReference type="Rhea" id="RHEA-COMP:9634"/>
        <dbReference type="Rhea" id="RHEA-COMP:9635"/>
        <dbReference type="ChEBI" id="CHEBI:15377"/>
        <dbReference type="ChEBI" id="CHEBI:78461"/>
        <dbReference type="ChEBI" id="CHEBI:78462"/>
    </reaction>
    <physiologicalReaction direction="left-to-right" evidence="23">
        <dbReference type="Rhea" id="RHEA:41845"/>
    </physiologicalReaction>
</comment>
<dbReference type="Gene3D" id="3.40.366.10">
    <property type="entry name" value="Malonyl-Coenzyme A Acyl Carrier Protein, domain 2"/>
    <property type="match status" value="1"/>
</dbReference>
<keyword evidence="65" id="KW-0175">Coiled coil</keyword>
<feature type="active site" description="Proton acceptor; for dehydratase activity" evidence="64">
    <location>
        <position position="906"/>
    </location>
</feature>
<comment type="catalytic activity">
    <reaction evidence="52">
        <text>holo-[ACP] + acetyl-CoA = acetyl-[ACP] + CoA</text>
        <dbReference type="Rhea" id="RHEA:41788"/>
        <dbReference type="Rhea" id="RHEA-COMP:9621"/>
        <dbReference type="Rhea" id="RHEA-COMP:9685"/>
        <dbReference type="ChEBI" id="CHEBI:57287"/>
        <dbReference type="ChEBI" id="CHEBI:57288"/>
        <dbReference type="ChEBI" id="CHEBI:64479"/>
        <dbReference type="ChEBI" id="CHEBI:78446"/>
        <dbReference type="EC" id="2.3.1.38"/>
    </reaction>
    <physiologicalReaction direction="left-to-right" evidence="52">
        <dbReference type="Rhea" id="RHEA:41789"/>
    </physiologicalReaction>
</comment>
<comment type="pathway">
    <text evidence="1">Lipid metabolism.</text>
</comment>
<dbReference type="Gene3D" id="1.10.1200.10">
    <property type="entry name" value="ACP-like"/>
    <property type="match status" value="1"/>
</dbReference>
<dbReference type="InterPro" id="IPR016036">
    <property type="entry name" value="Malonyl_transacylase_ACP-bd"/>
</dbReference>
<evidence type="ECO:0000256" key="63">
    <source>
        <dbReference type="ARBA" id="ARBA00049533"/>
    </source>
</evidence>
<evidence type="ECO:0000256" key="51">
    <source>
        <dbReference type="ARBA" id="ARBA00048650"/>
    </source>
</evidence>
<dbReference type="Proteomes" id="UP001461498">
    <property type="component" value="Unassembled WGS sequence"/>
</dbReference>
<comment type="catalytic activity">
    <reaction evidence="27">
        <text>a (3R)-hydroxyacyl-[ACP] = a (2E)-enoyl-[ACP] + H2O</text>
        <dbReference type="Rhea" id="RHEA:13097"/>
        <dbReference type="Rhea" id="RHEA-COMP:9925"/>
        <dbReference type="Rhea" id="RHEA-COMP:9945"/>
        <dbReference type="ChEBI" id="CHEBI:15377"/>
        <dbReference type="ChEBI" id="CHEBI:78784"/>
        <dbReference type="ChEBI" id="CHEBI:78827"/>
        <dbReference type="EC" id="4.2.1.59"/>
    </reaction>
    <physiologicalReaction direction="left-to-right" evidence="27">
        <dbReference type="Rhea" id="RHEA:13098"/>
    </physiologicalReaction>
</comment>
<dbReference type="GO" id="GO:0004313">
    <property type="term" value="F:[acyl-carrier-protein] S-acetyltransferase activity"/>
    <property type="evidence" value="ECO:0007669"/>
    <property type="project" value="UniProtKB-EC"/>
</dbReference>